<dbReference type="InterPro" id="IPR029044">
    <property type="entry name" value="Nucleotide-diphossugar_trans"/>
</dbReference>
<feature type="domain" description="Glycosyltransferase 2-like" evidence="1">
    <location>
        <begin position="7"/>
        <end position="167"/>
    </location>
</feature>
<keyword evidence="2" id="KW-0328">Glycosyltransferase</keyword>
<evidence type="ECO:0000313" key="2">
    <source>
        <dbReference type="EMBL" id="SPJ32454.1"/>
    </source>
</evidence>
<organism evidence="2 3">
    <name type="scientific">Kushneria phyllosphaerae</name>
    <dbReference type="NCBI Taxonomy" id="2100822"/>
    <lineage>
        <taxon>Bacteria</taxon>
        <taxon>Pseudomonadati</taxon>
        <taxon>Pseudomonadota</taxon>
        <taxon>Gammaproteobacteria</taxon>
        <taxon>Oceanospirillales</taxon>
        <taxon>Halomonadaceae</taxon>
        <taxon>Kushneria</taxon>
    </lineage>
</organism>
<dbReference type="Pfam" id="PF00535">
    <property type="entry name" value="Glycos_transf_2"/>
    <property type="match status" value="1"/>
</dbReference>
<sequence length="309" mass="34675">MNTPKFSVVIPVYNAGAELNRTLRSVLAQSLADFEVWLINDGSTDDTADRLARWVRHDARIRVIHQSNQGVSAARNRGAAQARGEWIAFMDADDLWDSHKLEQHWQFHQRHPGVDVSYAGIAFLADEHDTLQTAATCSTVPEGRLTLVQALGENPVCTCSNLVVRRAFWEKGVTFRDGMQYAEDQEWLARAIAKDGHVMGLDQVLVGYRLSPEGLSTNLEAMYSGWQQLVEDYADRFDIVPARALYCRYLARRALRAGSSPSRAWHFACEGVKTSPHAFLQDYRRGGLTLLGAMISPMLPVSLRQRLFA</sequence>
<dbReference type="InterPro" id="IPR001173">
    <property type="entry name" value="Glyco_trans_2-like"/>
</dbReference>
<proteinExistence type="predicted"/>
<keyword evidence="3" id="KW-1185">Reference proteome</keyword>
<dbReference type="EMBL" id="ONZI01000001">
    <property type="protein sequence ID" value="SPJ32454.1"/>
    <property type="molecule type" value="Genomic_DNA"/>
</dbReference>
<dbReference type="CDD" id="cd00761">
    <property type="entry name" value="Glyco_tranf_GTA_type"/>
    <property type="match status" value="1"/>
</dbReference>
<name>A0A2R8CI81_9GAMM</name>
<evidence type="ECO:0000259" key="1">
    <source>
        <dbReference type="Pfam" id="PF00535"/>
    </source>
</evidence>
<reference evidence="3" key="1">
    <citation type="submission" date="2018-03" db="EMBL/GenBank/DDBJ databases">
        <authorList>
            <person name="Navarro De La Torre S."/>
        </authorList>
    </citation>
    <scope>NUCLEOTIDE SEQUENCE [LARGE SCALE GENOMIC DNA]</scope>
    <source>
        <strain evidence="3">EAod3</strain>
    </source>
</reference>
<protein>
    <submittedName>
        <fullName evidence="2">Putative glycosyltransferase EpsJ</fullName>
        <ecNumber evidence="2">2.4.-.-</ecNumber>
    </submittedName>
</protein>
<dbReference type="EC" id="2.4.-.-" evidence="2"/>
<dbReference type="Proteomes" id="UP000244934">
    <property type="component" value="Unassembled WGS sequence"/>
</dbReference>
<keyword evidence="2" id="KW-0808">Transferase</keyword>
<dbReference type="RefSeq" id="WP_165814125.1">
    <property type="nucleotide sequence ID" value="NZ_ONZI01000001.1"/>
</dbReference>
<accession>A0A2R8CI81</accession>
<dbReference type="PANTHER" id="PTHR22916:SF3">
    <property type="entry name" value="UDP-GLCNAC:BETAGAL BETA-1,3-N-ACETYLGLUCOSAMINYLTRANSFERASE-LIKE PROTEIN 1"/>
    <property type="match status" value="1"/>
</dbReference>
<dbReference type="PANTHER" id="PTHR22916">
    <property type="entry name" value="GLYCOSYLTRANSFERASE"/>
    <property type="match status" value="1"/>
</dbReference>
<dbReference type="SUPFAM" id="SSF53448">
    <property type="entry name" value="Nucleotide-diphospho-sugar transferases"/>
    <property type="match status" value="1"/>
</dbReference>
<dbReference type="GO" id="GO:0016758">
    <property type="term" value="F:hexosyltransferase activity"/>
    <property type="evidence" value="ECO:0007669"/>
    <property type="project" value="UniProtKB-ARBA"/>
</dbReference>
<evidence type="ECO:0000313" key="3">
    <source>
        <dbReference type="Proteomes" id="UP000244934"/>
    </source>
</evidence>
<dbReference type="Gene3D" id="3.90.550.10">
    <property type="entry name" value="Spore Coat Polysaccharide Biosynthesis Protein SpsA, Chain A"/>
    <property type="match status" value="1"/>
</dbReference>
<dbReference type="AlphaFoldDB" id="A0A2R8CI81"/>
<gene>
    <name evidence="2" type="primary">epsJ_2</name>
    <name evidence="2" type="ORF">KSP9073_00454</name>
</gene>